<dbReference type="GO" id="GO:0050661">
    <property type="term" value="F:NADP binding"/>
    <property type="evidence" value="ECO:0007669"/>
    <property type="project" value="TreeGrafter"/>
</dbReference>
<dbReference type="EMBL" id="VSSQ01000209">
    <property type="protein sequence ID" value="MPL85701.1"/>
    <property type="molecule type" value="Genomic_DNA"/>
</dbReference>
<evidence type="ECO:0000256" key="2">
    <source>
        <dbReference type="ARBA" id="ARBA00013014"/>
    </source>
</evidence>
<keyword evidence="3" id="KW-0521">NADP</keyword>
<evidence type="ECO:0000259" key="6">
    <source>
        <dbReference type="Pfam" id="PF02558"/>
    </source>
</evidence>
<dbReference type="InterPro" id="IPR050838">
    <property type="entry name" value="Ketopantoate_reductase"/>
</dbReference>
<accession>A0A644V3F1</accession>
<feature type="domain" description="Ketopantoate reductase C-terminal" evidence="7">
    <location>
        <begin position="179"/>
        <end position="300"/>
    </location>
</feature>
<dbReference type="Gene3D" id="1.10.1040.10">
    <property type="entry name" value="N-(1-d-carboxylethyl)-l-norvaline Dehydrogenase, domain 2"/>
    <property type="match status" value="1"/>
</dbReference>
<evidence type="ECO:0000256" key="1">
    <source>
        <dbReference type="ARBA" id="ARBA00007870"/>
    </source>
</evidence>
<comment type="caution">
    <text evidence="8">The sequence shown here is derived from an EMBL/GenBank/DDBJ whole genome shotgun (WGS) entry which is preliminary data.</text>
</comment>
<dbReference type="Gene3D" id="3.40.50.720">
    <property type="entry name" value="NAD(P)-binding Rossmann-like Domain"/>
    <property type="match status" value="1"/>
</dbReference>
<evidence type="ECO:0000256" key="3">
    <source>
        <dbReference type="ARBA" id="ARBA00022857"/>
    </source>
</evidence>
<reference evidence="8" key="1">
    <citation type="submission" date="2019-08" db="EMBL/GenBank/DDBJ databases">
        <authorList>
            <person name="Kucharzyk K."/>
            <person name="Murdoch R.W."/>
            <person name="Higgins S."/>
            <person name="Loffler F."/>
        </authorList>
    </citation>
    <scope>NUCLEOTIDE SEQUENCE</scope>
</reference>
<dbReference type="FunFam" id="1.10.1040.10:FF:000017">
    <property type="entry name" value="2-dehydropantoate 2-reductase"/>
    <property type="match status" value="1"/>
</dbReference>
<dbReference type="InterPro" id="IPR003710">
    <property type="entry name" value="ApbA"/>
</dbReference>
<dbReference type="GO" id="GO:0008677">
    <property type="term" value="F:2-dehydropantoate 2-reductase activity"/>
    <property type="evidence" value="ECO:0007669"/>
    <property type="project" value="UniProtKB-EC"/>
</dbReference>
<evidence type="ECO:0000256" key="4">
    <source>
        <dbReference type="ARBA" id="ARBA00023002"/>
    </source>
</evidence>
<proteinExistence type="inferred from homology"/>
<evidence type="ECO:0000259" key="7">
    <source>
        <dbReference type="Pfam" id="PF08546"/>
    </source>
</evidence>
<keyword evidence="4 8" id="KW-0560">Oxidoreductase</keyword>
<dbReference type="PANTHER" id="PTHR43765:SF2">
    <property type="entry name" value="2-DEHYDROPANTOATE 2-REDUCTASE"/>
    <property type="match status" value="1"/>
</dbReference>
<dbReference type="SUPFAM" id="SSF51735">
    <property type="entry name" value="NAD(P)-binding Rossmann-fold domains"/>
    <property type="match status" value="1"/>
</dbReference>
<dbReference type="GO" id="GO:0005737">
    <property type="term" value="C:cytoplasm"/>
    <property type="evidence" value="ECO:0007669"/>
    <property type="project" value="TreeGrafter"/>
</dbReference>
<evidence type="ECO:0000313" key="8">
    <source>
        <dbReference type="EMBL" id="MPL85701.1"/>
    </source>
</evidence>
<dbReference type="Pfam" id="PF02558">
    <property type="entry name" value="ApbA"/>
    <property type="match status" value="1"/>
</dbReference>
<name>A0A644V3F1_9ZZZZ</name>
<dbReference type="InterPro" id="IPR013328">
    <property type="entry name" value="6PGD_dom2"/>
</dbReference>
<dbReference type="InterPro" id="IPR036291">
    <property type="entry name" value="NAD(P)-bd_dom_sf"/>
</dbReference>
<dbReference type="InterPro" id="IPR013752">
    <property type="entry name" value="KPA_reductase"/>
</dbReference>
<dbReference type="EC" id="1.1.1.169" evidence="2"/>
<comment type="similarity">
    <text evidence="1">Belongs to the ketopantoate reductase family.</text>
</comment>
<dbReference type="NCBIfam" id="TIGR00745">
    <property type="entry name" value="apbA_panE"/>
    <property type="match status" value="1"/>
</dbReference>
<feature type="domain" description="Ketopantoate reductase N-terminal" evidence="6">
    <location>
        <begin position="3"/>
        <end position="152"/>
    </location>
</feature>
<dbReference type="SUPFAM" id="SSF48179">
    <property type="entry name" value="6-phosphogluconate dehydrogenase C-terminal domain-like"/>
    <property type="match status" value="1"/>
</dbReference>
<dbReference type="Pfam" id="PF08546">
    <property type="entry name" value="ApbA_C"/>
    <property type="match status" value="1"/>
</dbReference>
<organism evidence="8">
    <name type="scientific">bioreactor metagenome</name>
    <dbReference type="NCBI Taxonomy" id="1076179"/>
    <lineage>
        <taxon>unclassified sequences</taxon>
        <taxon>metagenomes</taxon>
        <taxon>ecological metagenomes</taxon>
    </lineage>
</organism>
<dbReference type="InterPro" id="IPR008927">
    <property type="entry name" value="6-PGluconate_DH-like_C_sf"/>
</dbReference>
<gene>
    <name evidence="8" type="primary">panE_4</name>
    <name evidence="8" type="ORF">SDC9_31674</name>
</gene>
<protein>
    <recommendedName>
        <fullName evidence="2">2-dehydropantoate 2-reductase</fullName>
        <ecNumber evidence="2">1.1.1.169</ecNumber>
    </recommendedName>
    <alternativeName>
        <fullName evidence="5">Ketopantoate reductase</fullName>
    </alternativeName>
</protein>
<sequence length="311" mass="32790">MKISIIGSGAMGSLFGGGLASSGHEVVLYDVYKDHVDAINRDGLAIEDAATGAVKVVRPKASADPEAVRDSDVMIIFVKSTNTEEAAADFKAYAKPSTIALTLQNGLGNEAILRKHFGPARTAAGVTSQGATFLGPGKIRHAGKGPTHMAMADGDQSKLAKLAEALAAAGFEIHVDKDVAGMIWSKLLINVGINAMTALLNVTNGRLLEFADIKDIMAEMVEEAMAVAKARGISLSYADPLAVVYDVAAKTGANFSSMLQDFQKNRRSEIDFMNGAIVREAKELGIPVPVNETVTRLVRTLDRLHAGKQGA</sequence>
<dbReference type="GO" id="GO:0015940">
    <property type="term" value="P:pantothenate biosynthetic process"/>
    <property type="evidence" value="ECO:0007669"/>
    <property type="project" value="InterPro"/>
</dbReference>
<evidence type="ECO:0000256" key="5">
    <source>
        <dbReference type="ARBA" id="ARBA00032024"/>
    </source>
</evidence>
<dbReference type="PANTHER" id="PTHR43765">
    <property type="entry name" value="2-DEHYDROPANTOATE 2-REDUCTASE-RELATED"/>
    <property type="match status" value="1"/>
</dbReference>
<dbReference type="AlphaFoldDB" id="A0A644V3F1"/>
<dbReference type="InterPro" id="IPR013332">
    <property type="entry name" value="KPR_N"/>
</dbReference>